<comment type="caution">
    <text evidence="1">The sequence shown here is derived from an EMBL/GenBank/DDBJ whole genome shotgun (WGS) entry which is preliminary data.</text>
</comment>
<dbReference type="AlphaFoldDB" id="A0A2J7QQX1"/>
<name>A0A2J7QQX1_9NEOP</name>
<dbReference type="EMBL" id="NEVH01012082">
    <property type="protein sequence ID" value="PNF30982.1"/>
    <property type="molecule type" value="Genomic_DNA"/>
</dbReference>
<protein>
    <submittedName>
        <fullName evidence="1">Uncharacterized protein</fullName>
    </submittedName>
</protein>
<accession>A0A2J7QQX1</accession>
<gene>
    <name evidence="1" type="ORF">B7P43_G02063</name>
</gene>
<dbReference type="InParanoid" id="A0A2J7QQX1"/>
<keyword evidence="2" id="KW-1185">Reference proteome</keyword>
<dbReference type="Proteomes" id="UP000235965">
    <property type="component" value="Unassembled WGS sequence"/>
</dbReference>
<sequence>MSVEFANDWMSYITLKGCWCDIRLNVPGPTEDKIDDIMDRFDEELKHWSHSNLYKSYMGLLHEPALFLIYIRFKHK</sequence>
<evidence type="ECO:0000313" key="2">
    <source>
        <dbReference type="Proteomes" id="UP000235965"/>
    </source>
</evidence>
<evidence type="ECO:0000313" key="1">
    <source>
        <dbReference type="EMBL" id="PNF30982.1"/>
    </source>
</evidence>
<organism evidence="1 2">
    <name type="scientific">Cryptotermes secundus</name>
    <dbReference type="NCBI Taxonomy" id="105785"/>
    <lineage>
        <taxon>Eukaryota</taxon>
        <taxon>Metazoa</taxon>
        <taxon>Ecdysozoa</taxon>
        <taxon>Arthropoda</taxon>
        <taxon>Hexapoda</taxon>
        <taxon>Insecta</taxon>
        <taxon>Pterygota</taxon>
        <taxon>Neoptera</taxon>
        <taxon>Polyneoptera</taxon>
        <taxon>Dictyoptera</taxon>
        <taxon>Blattodea</taxon>
        <taxon>Blattoidea</taxon>
        <taxon>Termitoidae</taxon>
        <taxon>Kalotermitidae</taxon>
        <taxon>Cryptotermitinae</taxon>
        <taxon>Cryptotermes</taxon>
    </lineage>
</organism>
<reference evidence="1 2" key="1">
    <citation type="submission" date="2017-12" db="EMBL/GenBank/DDBJ databases">
        <title>Hemimetabolous genomes reveal molecular basis of termite eusociality.</title>
        <authorList>
            <person name="Harrison M.C."/>
            <person name="Jongepier E."/>
            <person name="Robertson H.M."/>
            <person name="Arning N."/>
            <person name="Bitard-Feildel T."/>
            <person name="Chao H."/>
            <person name="Childers C.P."/>
            <person name="Dinh H."/>
            <person name="Doddapaneni H."/>
            <person name="Dugan S."/>
            <person name="Gowin J."/>
            <person name="Greiner C."/>
            <person name="Han Y."/>
            <person name="Hu H."/>
            <person name="Hughes D.S.T."/>
            <person name="Huylmans A.-K."/>
            <person name="Kemena C."/>
            <person name="Kremer L.P.M."/>
            <person name="Lee S.L."/>
            <person name="Lopez-Ezquerra A."/>
            <person name="Mallet L."/>
            <person name="Monroy-Kuhn J.M."/>
            <person name="Moser A."/>
            <person name="Murali S.C."/>
            <person name="Muzny D.M."/>
            <person name="Otani S."/>
            <person name="Piulachs M.-D."/>
            <person name="Poelchau M."/>
            <person name="Qu J."/>
            <person name="Schaub F."/>
            <person name="Wada-Katsumata A."/>
            <person name="Worley K.C."/>
            <person name="Xie Q."/>
            <person name="Ylla G."/>
            <person name="Poulsen M."/>
            <person name="Gibbs R.A."/>
            <person name="Schal C."/>
            <person name="Richards S."/>
            <person name="Belles X."/>
            <person name="Korb J."/>
            <person name="Bornberg-Bauer E."/>
        </authorList>
    </citation>
    <scope>NUCLEOTIDE SEQUENCE [LARGE SCALE GENOMIC DNA]</scope>
    <source>
        <tissue evidence="1">Whole body</tissue>
    </source>
</reference>
<proteinExistence type="predicted"/>